<evidence type="ECO:0000313" key="2">
    <source>
        <dbReference type="Proteomes" id="UP000565286"/>
    </source>
</evidence>
<keyword evidence="2" id="KW-1185">Reference proteome</keyword>
<accession>A0A7W6G5B3</accession>
<name>A0A7W6G5B3_9HYPH</name>
<organism evidence="1 2">
    <name type="scientific">Rhizobium skierniewicense</name>
    <dbReference type="NCBI Taxonomy" id="984260"/>
    <lineage>
        <taxon>Bacteria</taxon>
        <taxon>Pseudomonadati</taxon>
        <taxon>Pseudomonadota</taxon>
        <taxon>Alphaproteobacteria</taxon>
        <taxon>Hyphomicrobiales</taxon>
        <taxon>Rhizobiaceae</taxon>
        <taxon>Rhizobium/Agrobacterium group</taxon>
        <taxon>Rhizobium</taxon>
    </lineage>
</organism>
<dbReference type="AlphaFoldDB" id="A0A7W6G5B3"/>
<evidence type="ECO:0000313" key="1">
    <source>
        <dbReference type="EMBL" id="MBB3948366.1"/>
    </source>
</evidence>
<dbReference type="Proteomes" id="UP000565286">
    <property type="component" value="Unassembled WGS sequence"/>
</dbReference>
<dbReference type="EMBL" id="JACIDV010000017">
    <property type="protein sequence ID" value="MBB3948366.1"/>
    <property type="molecule type" value="Genomic_DNA"/>
</dbReference>
<comment type="caution">
    <text evidence="1">The sequence shown here is derived from an EMBL/GenBank/DDBJ whole genome shotgun (WGS) entry which is preliminary data.</text>
</comment>
<dbReference type="RefSeq" id="WP_183897710.1">
    <property type="nucleotide sequence ID" value="NZ_JACIDV010000017.1"/>
</dbReference>
<proteinExistence type="predicted"/>
<protein>
    <submittedName>
        <fullName evidence="1">Uncharacterized protein</fullName>
    </submittedName>
</protein>
<sequence>MTIKDIHRGTAVPFHTPTGVWLTIYEYNDPVSADGQIKISIMVNGSLGAVDKSAARGVNVRAGQTAPIMMMIKPNPMNQL</sequence>
<gene>
    <name evidence="1" type="ORF">GGQ73_004347</name>
</gene>
<reference evidence="1 2" key="1">
    <citation type="submission" date="2020-08" db="EMBL/GenBank/DDBJ databases">
        <title>Genomic Encyclopedia of Type Strains, Phase IV (KMG-IV): sequencing the most valuable type-strain genomes for metagenomic binning, comparative biology and taxonomic classification.</title>
        <authorList>
            <person name="Goeker M."/>
        </authorList>
    </citation>
    <scope>NUCLEOTIDE SEQUENCE [LARGE SCALE GENOMIC DNA]</scope>
    <source>
        <strain evidence="1 2">DSM 26438</strain>
    </source>
</reference>